<dbReference type="Proteomes" id="UP000886188">
    <property type="component" value="Unassembled WGS sequence"/>
</dbReference>
<gene>
    <name evidence="1" type="ORF">ENH88_01985</name>
</gene>
<name>A0A7V1CVT9_9GAMM</name>
<dbReference type="Pfam" id="PF07277">
    <property type="entry name" value="SapC"/>
    <property type="match status" value="1"/>
</dbReference>
<sequence>MSDKFEFFNVEKHKGQYVKVDANFSHIKDQHVVPITPIEIAKVALNFAVCFMKSNDENPFKMVAILGLESGKNVFYKDGKFNAIYVPQHVKKHPFSLAKTPEGQVFLAVEIAALNTENDGEALFDELGEPSDYLLHKQVELKELARQEELSTQFTGRLVELGLLTECSFKFDLGDGQKKQISGLYSVDRDLLKSLDDESLLSLQKQGMLEAIYSHLVSLGQFQRVIDLSANT</sequence>
<dbReference type="InterPro" id="IPR010836">
    <property type="entry name" value="SapC"/>
</dbReference>
<proteinExistence type="predicted"/>
<protein>
    <submittedName>
        <fullName evidence="1">SapC protein</fullName>
    </submittedName>
</protein>
<evidence type="ECO:0000313" key="1">
    <source>
        <dbReference type="EMBL" id="HEA15227.1"/>
    </source>
</evidence>
<dbReference type="EMBL" id="DRGM01000024">
    <property type="protein sequence ID" value="HEA15227.1"/>
    <property type="molecule type" value="Genomic_DNA"/>
</dbReference>
<comment type="caution">
    <text evidence="1">The sequence shown here is derived from an EMBL/GenBank/DDBJ whole genome shotgun (WGS) entry which is preliminary data.</text>
</comment>
<reference evidence="1" key="1">
    <citation type="journal article" date="2020" name="mSystems">
        <title>Genome- and Community-Level Interaction Insights into Carbon Utilization and Element Cycling Functions of Hydrothermarchaeota in Hydrothermal Sediment.</title>
        <authorList>
            <person name="Zhou Z."/>
            <person name="Liu Y."/>
            <person name="Xu W."/>
            <person name="Pan J."/>
            <person name="Luo Z.H."/>
            <person name="Li M."/>
        </authorList>
    </citation>
    <scope>NUCLEOTIDE SEQUENCE [LARGE SCALE GENOMIC DNA]</scope>
    <source>
        <strain evidence="1">HyVt-346</strain>
    </source>
</reference>
<dbReference type="AlphaFoldDB" id="A0A7V1CVT9"/>
<accession>A0A7V1CVT9</accession>
<dbReference type="RefSeq" id="WP_304178908.1">
    <property type="nucleotide sequence ID" value="NZ_DRGM01000024.1"/>
</dbReference>
<organism evidence="1">
    <name type="scientific">Pseudoalteromonas prydzensis</name>
    <dbReference type="NCBI Taxonomy" id="182141"/>
    <lineage>
        <taxon>Bacteria</taxon>
        <taxon>Pseudomonadati</taxon>
        <taxon>Pseudomonadota</taxon>
        <taxon>Gammaproteobacteria</taxon>
        <taxon>Alteromonadales</taxon>
        <taxon>Pseudoalteromonadaceae</taxon>
        <taxon>Pseudoalteromonas</taxon>
    </lineage>
</organism>